<accession>K0SXG5</accession>
<keyword evidence="3" id="KW-1185">Reference proteome</keyword>
<evidence type="ECO:0000313" key="2">
    <source>
        <dbReference type="EMBL" id="EJK71118.1"/>
    </source>
</evidence>
<comment type="caution">
    <text evidence="2">The sequence shown here is derived from an EMBL/GenBank/DDBJ whole genome shotgun (WGS) entry which is preliminary data.</text>
</comment>
<dbReference type="EMBL" id="AGNL01007621">
    <property type="protein sequence ID" value="EJK71118.1"/>
    <property type="molecule type" value="Genomic_DNA"/>
</dbReference>
<organism evidence="2 3">
    <name type="scientific">Thalassiosira oceanica</name>
    <name type="common">Marine diatom</name>
    <dbReference type="NCBI Taxonomy" id="159749"/>
    <lineage>
        <taxon>Eukaryota</taxon>
        <taxon>Sar</taxon>
        <taxon>Stramenopiles</taxon>
        <taxon>Ochrophyta</taxon>
        <taxon>Bacillariophyta</taxon>
        <taxon>Coscinodiscophyceae</taxon>
        <taxon>Thalassiosirophycidae</taxon>
        <taxon>Thalassiosirales</taxon>
        <taxon>Thalassiosiraceae</taxon>
        <taxon>Thalassiosira</taxon>
    </lineage>
</organism>
<feature type="compositionally biased region" description="Basic and acidic residues" evidence="1">
    <location>
        <begin position="119"/>
        <end position="136"/>
    </location>
</feature>
<reference evidence="2 3" key="1">
    <citation type="journal article" date="2012" name="Genome Biol.">
        <title>Genome and low-iron response of an oceanic diatom adapted to chronic iron limitation.</title>
        <authorList>
            <person name="Lommer M."/>
            <person name="Specht M."/>
            <person name="Roy A.S."/>
            <person name="Kraemer L."/>
            <person name="Andreson R."/>
            <person name="Gutowska M.A."/>
            <person name="Wolf J."/>
            <person name="Bergner S.V."/>
            <person name="Schilhabel M.B."/>
            <person name="Klostermeier U.C."/>
            <person name="Beiko R.G."/>
            <person name="Rosenstiel P."/>
            <person name="Hippler M."/>
            <person name="Laroche J."/>
        </authorList>
    </citation>
    <scope>NUCLEOTIDE SEQUENCE [LARGE SCALE GENOMIC DNA]</scope>
    <source>
        <strain evidence="2 3">CCMP1005</strain>
    </source>
</reference>
<dbReference type="AlphaFoldDB" id="K0SXG5"/>
<feature type="region of interest" description="Disordered" evidence="1">
    <location>
        <begin position="92"/>
        <end position="178"/>
    </location>
</feature>
<gene>
    <name evidence="2" type="ORF">THAOC_07473</name>
</gene>
<dbReference type="Proteomes" id="UP000266841">
    <property type="component" value="Unassembled WGS sequence"/>
</dbReference>
<evidence type="ECO:0000256" key="1">
    <source>
        <dbReference type="SAM" id="MobiDB-lite"/>
    </source>
</evidence>
<sequence>MTASVQTVENTNSRLLSARRGRRVASAVLVPRPSAASTSTRWVPRRGVAFRRRRTTSFGAGAFGDAERRVAVRAAVDAACAAASSRAVLILDRRAPERAGGQGTRRWRRGPSASPSADGTKKKDVGLSRRWQEGRARPHGGPTASRPGGGRPLALVAAPPMSVGNFGQRRGPTQTSPT</sequence>
<protein>
    <submittedName>
        <fullName evidence="2">Uncharacterized protein</fullName>
    </submittedName>
</protein>
<name>K0SXG5_THAOC</name>
<evidence type="ECO:0000313" key="3">
    <source>
        <dbReference type="Proteomes" id="UP000266841"/>
    </source>
</evidence>
<proteinExistence type="predicted"/>